<comment type="cofactor">
    <cofactor evidence="1">
        <name>Mg(2+)</name>
        <dbReference type="ChEBI" id="CHEBI:18420"/>
    </cofactor>
</comment>
<keyword evidence="3 7" id="KW-0808">Transferase</keyword>
<keyword evidence="4" id="KW-0479">Metal-binding</keyword>
<reference evidence="8" key="1">
    <citation type="journal article" date="2017" name="J. Phycol.">
        <title>Analysis of chloroplast genomes and a supermatrix inform reclassification of the Rhodomelaceae (Rhodophyta).</title>
        <authorList>
            <person name="Diaz-Tapia P."/>
            <person name="Maggs C.A."/>
            <person name="West J.A."/>
            <person name="Verbruggen H."/>
        </authorList>
    </citation>
    <scope>NUCLEOTIDE SEQUENCE</scope>
    <source>
        <strain evidence="8">JW3535</strain>
    </source>
</reference>
<evidence type="ECO:0000256" key="6">
    <source>
        <dbReference type="ARBA" id="ARBA00023229"/>
    </source>
</evidence>
<keyword evidence="8" id="KW-0150">Chloroplast</keyword>
<keyword evidence="5" id="KW-0460">Magnesium</keyword>
<dbReference type="GO" id="GO:0008299">
    <property type="term" value="P:isoprenoid biosynthetic process"/>
    <property type="evidence" value="ECO:0007669"/>
    <property type="project" value="UniProtKB-KW"/>
</dbReference>
<dbReference type="SUPFAM" id="SSF48576">
    <property type="entry name" value="Terpenoid synthases"/>
    <property type="match status" value="1"/>
</dbReference>
<dbReference type="CDD" id="cd00685">
    <property type="entry name" value="Trans_IPPS_HT"/>
    <property type="match status" value="1"/>
</dbReference>
<dbReference type="AlphaFoldDB" id="A0A1Z1M5U5"/>
<sequence length="323" mass="36604">MTNSQNLFSSIREEISQLENNLKKMVYAKHPILYEAAKHLLKKKGKKIRPSIIFLIAKITSNNQIVKLEHARLAEITEIIHTASLVHDDVIDDCDTRRGIDTVHNIFNTKVAVLAGDFLFAQSSWYLANMNNLEVVKIISKVIIDFAEGEVKQGLISFDPTITIEDYIEKSFYKTATLIACSCKATAILSKCDQHTQKDLYLYGKHIGLAFQIIDDILDITSNTDTLGKPAGSDLKNGNLTAPVIFALEENRQLYKFINDEFYSEQDIFKAIRIIKNTKGISKAKDLAEEHIQIAIQILKNRFVCRNTKSLILIANYILDRIN</sequence>
<dbReference type="SFLD" id="SFLDS00005">
    <property type="entry name" value="Isoprenoid_Synthase_Type_I"/>
    <property type="match status" value="1"/>
</dbReference>
<protein>
    <submittedName>
        <fullName evidence="8">Prenyl transferase</fullName>
    </submittedName>
</protein>
<proteinExistence type="inferred from homology"/>
<comment type="similarity">
    <text evidence="2 7">Belongs to the FPP/GGPP synthase family.</text>
</comment>
<keyword evidence="8" id="KW-0934">Plastid</keyword>
<dbReference type="RefSeq" id="YP_009392906.1">
    <property type="nucleotide sequence ID" value="NC_035265.1"/>
</dbReference>
<evidence type="ECO:0000256" key="2">
    <source>
        <dbReference type="ARBA" id="ARBA00006706"/>
    </source>
</evidence>
<dbReference type="InterPro" id="IPR000092">
    <property type="entry name" value="Polyprenyl_synt"/>
</dbReference>
<organism evidence="8">
    <name type="scientific">Caloglossa intermedia</name>
    <dbReference type="NCBI Taxonomy" id="100879"/>
    <lineage>
        <taxon>Eukaryota</taxon>
        <taxon>Rhodophyta</taxon>
        <taxon>Florideophyceae</taxon>
        <taxon>Rhodymeniophycidae</taxon>
        <taxon>Ceramiales</taxon>
        <taxon>Delesseriaceae</taxon>
        <taxon>Caloglossa</taxon>
    </lineage>
</organism>
<evidence type="ECO:0000256" key="1">
    <source>
        <dbReference type="ARBA" id="ARBA00001946"/>
    </source>
</evidence>
<evidence type="ECO:0000313" key="8">
    <source>
        <dbReference type="EMBL" id="ARW61468.1"/>
    </source>
</evidence>
<dbReference type="PANTHER" id="PTHR12001">
    <property type="entry name" value="GERANYLGERANYL PYROPHOSPHATE SYNTHASE"/>
    <property type="match status" value="1"/>
</dbReference>
<dbReference type="GO" id="GO:0004659">
    <property type="term" value="F:prenyltransferase activity"/>
    <property type="evidence" value="ECO:0007669"/>
    <property type="project" value="InterPro"/>
</dbReference>
<evidence type="ECO:0000256" key="4">
    <source>
        <dbReference type="ARBA" id="ARBA00022723"/>
    </source>
</evidence>
<name>A0A1Z1M5U5_9FLOR</name>
<gene>
    <name evidence="8" type="primary">preA</name>
</gene>
<evidence type="ECO:0000256" key="3">
    <source>
        <dbReference type="ARBA" id="ARBA00022679"/>
    </source>
</evidence>
<dbReference type="InterPro" id="IPR033749">
    <property type="entry name" value="Polyprenyl_synt_CS"/>
</dbReference>
<dbReference type="PROSITE" id="PS00444">
    <property type="entry name" value="POLYPRENYL_SYNTHASE_2"/>
    <property type="match status" value="1"/>
</dbReference>
<dbReference type="GeneID" id="33354515"/>
<dbReference type="EMBL" id="MF101418">
    <property type="protein sequence ID" value="ARW61468.1"/>
    <property type="molecule type" value="Genomic_DNA"/>
</dbReference>
<dbReference type="GO" id="GO:0046872">
    <property type="term" value="F:metal ion binding"/>
    <property type="evidence" value="ECO:0007669"/>
    <property type="project" value="UniProtKB-KW"/>
</dbReference>
<dbReference type="PANTHER" id="PTHR12001:SF69">
    <property type="entry name" value="ALL TRANS-POLYPRENYL-DIPHOSPHATE SYNTHASE PDSS1"/>
    <property type="match status" value="1"/>
</dbReference>
<dbReference type="NCBIfam" id="TIGR02749">
    <property type="entry name" value="prenyl_cyano"/>
    <property type="match status" value="1"/>
</dbReference>
<evidence type="ECO:0000256" key="7">
    <source>
        <dbReference type="RuleBase" id="RU004466"/>
    </source>
</evidence>
<dbReference type="GO" id="GO:1901663">
    <property type="term" value="P:quinone biosynthetic process"/>
    <property type="evidence" value="ECO:0007669"/>
    <property type="project" value="UniProtKB-ARBA"/>
</dbReference>
<accession>A0A1Z1M5U5</accession>
<keyword evidence="6" id="KW-0414">Isoprene biosynthesis</keyword>
<dbReference type="InterPro" id="IPR008949">
    <property type="entry name" value="Isoprenoid_synthase_dom_sf"/>
</dbReference>
<dbReference type="Gene3D" id="1.10.600.10">
    <property type="entry name" value="Farnesyl Diphosphate Synthase"/>
    <property type="match status" value="1"/>
</dbReference>
<dbReference type="PROSITE" id="PS00723">
    <property type="entry name" value="POLYPRENYL_SYNTHASE_1"/>
    <property type="match status" value="1"/>
</dbReference>
<dbReference type="Pfam" id="PF00348">
    <property type="entry name" value="polyprenyl_synt"/>
    <property type="match status" value="1"/>
</dbReference>
<geneLocation type="chloroplast" evidence="8"/>
<evidence type="ECO:0000256" key="5">
    <source>
        <dbReference type="ARBA" id="ARBA00022842"/>
    </source>
</evidence>